<dbReference type="InterPro" id="IPR003892">
    <property type="entry name" value="CUE"/>
</dbReference>
<comment type="caution">
    <text evidence="5">The sequence shown here is derived from an EMBL/GenBank/DDBJ whole genome shotgun (WGS) entry which is preliminary data.</text>
</comment>
<feature type="compositionally biased region" description="Pro residues" evidence="3">
    <location>
        <begin position="575"/>
        <end position="585"/>
    </location>
</feature>
<evidence type="ECO:0000259" key="4">
    <source>
        <dbReference type="PROSITE" id="PS51140"/>
    </source>
</evidence>
<dbReference type="InterPro" id="IPR009060">
    <property type="entry name" value="UBA-like_sf"/>
</dbReference>
<dbReference type="RefSeq" id="XP_037225887.1">
    <property type="nucleotide sequence ID" value="XM_037357977.1"/>
</dbReference>
<dbReference type="Gene3D" id="3.40.50.720">
    <property type="entry name" value="NAD(P)-binding Rossmann-like Domain"/>
    <property type="match status" value="1"/>
</dbReference>
<feature type="region of interest" description="Disordered" evidence="3">
    <location>
        <begin position="275"/>
        <end position="347"/>
    </location>
</feature>
<dbReference type="InterPro" id="IPR051609">
    <property type="entry name" value="NmrA/Isoflavone_reductase-like"/>
</dbReference>
<keyword evidence="2" id="KW-0560">Oxidoreductase</keyword>
<dbReference type="SUPFAM" id="SSF51735">
    <property type="entry name" value="NAD(P)-binding Rossmann-fold domains"/>
    <property type="match status" value="1"/>
</dbReference>
<dbReference type="SUPFAM" id="SSF46934">
    <property type="entry name" value="UBA-like"/>
    <property type="match status" value="1"/>
</dbReference>
<dbReference type="EMBL" id="JACAZF010000001">
    <property type="protein sequence ID" value="KAF7315864.1"/>
    <property type="molecule type" value="Genomic_DNA"/>
</dbReference>
<feature type="compositionally biased region" description="Polar residues" evidence="3">
    <location>
        <begin position="316"/>
        <end position="338"/>
    </location>
</feature>
<dbReference type="InterPro" id="IPR036291">
    <property type="entry name" value="NAD(P)-bd_dom_sf"/>
</dbReference>
<dbReference type="Pfam" id="PF02845">
    <property type="entry name" value="CUE"/>
    <property type="match status" value="1"/>
</dbReference>
<dbReference type="GeneID" id="59340493"/>
<feature type="compositionally biased region" description="Low complexity" evidence="3">
    <location>
        <begin position="301"/>
        <end position="315"/>
    </location>
</feature>
<sequence>MTFRSFALVGSGTIGAPIVRALASRNVSLVVLSRSISTFSVLQLESLPANVQMEKVDFTDSLAVSRVLKEHRVEVVVSTVTTEAVNSQRPLADAAKAAGARLFVPSEFGFPTDDPNAKGMWGYKRDLIGHLEQIGLPYVRIFVGLFIEFLPWVVNYPDTVQLVGAGDGSVSVTSIEDTSGFLAYILTTLPPSELENRTFRLQGDLISLKAFAATLDTKIEYVDEIKGVDGDHKTLLHKTMSAVVKQEPAVTLLASGPLAHLHRPLINMATPETTPKTEDAVAAKPDQPTAATDSEAHPVDTPSTTTPTAEPTTASIGATTMTESNATPSPEPTASQPEAVTEPPRQRELVVDERLGGLRAMFPDFDDSLLQSVLDSVNGNTDRAIDALLGMSDPDYQSEQPQAPPPMPTQSHEELDAQLARSLAMEDERERSAWPPQHQQQGRPEPPRRPSDGQERDTMQEITQQFNKIAESGRRTFGTFFNKVKAKIQELDQPGDSNVGYGNPNENPYMHQVPAPGAGAGRHAQQAYYQQQRQAQEQATMPAYYDPNATSTDHAPNAGYDTEPVSMPAPSGATPTPPSTNPGAPPIDAGKLGMLPKRPVSLLRTNPPPPGTSSGAPPSSDDDELEYAENPFEDKGRK</sequence>
<dbReference type="PANTHER" id="PTHR47706">
    <property type="entry name" value="NMRA-LIKE FAMILY PROTEIN"/>
    <property type="match status" value="1"/>
</dbReference>
<feature type="domain" description="CUE" evidence="4">
    <location>
        <begin position="350"/>
        <end position="393"/>
    </location>
</feature>
<keyword evidence="6" id="KW-1185">Reference proteome</keyword>
<keyword evidence="1" id="KW-0521">NADP</keyword>
<dbReference type="GO" id="GO:0016491">
    <property type="term" value="F:oxidoreductase activity"/>
    <property type="evidence" value="ECO:0007669"/>
    <property type="project" value="UniProtKB-KW"/>
</dbReference>
<dbReference type="PANTHER" id="PTHR47706:SF9">
    <property type="entry name" value="NMRA-LIKE DOMAIN-CONTAINING PROTEIN-RELATED"/>
    <property type="match status" value="1"/>
</dbReference>
<proteinExistence type="predicted"/>
<dbReference type="CDD" id="cd14279">
    <property type="entry name" value="CUE"/>
    <property type="match status" value="1"/>
</dbReference>
<dbReference type="Gene3D" id="1.10.8.10">
    <property type="entry name" value="DNA helicase RuvA subunit, C-terminal domain"/>
    <property type="match status" value="1"/>
</dbReference>
<feature type="region of interest" description="Disordered" evidence="3">
    <location>
        <begin position="491"/>
        <end position="638"/>
    </location>
</feature>
<evidence type="ECO:0000313" key="6">
    <source>
        <dbReference type="Proteomes" id="UP000636479"/>
    </source>
</evidence>
<dbReference type="PROSITE" id="PS51140">
    <property type="entry name" value="CUE"/>
    <property type="match status" value="1"/>
</dbReference>
<evidence type="ECO:0000256" key="3">
    <source>
        <dbReference type="SAM" id="MobiDB-lite"/>
    </source>
</evidence>
<dbReference type="SMART" id="SM00546">
    <property type="entry name" value="CUE"/>
    <property type="match status" value="1"/>
</dbReference>
<reference evidence="5" key="1">
    <citation type="submission" date="2020-05" db="EMBL/GenBank/DDBJ databases">
        <title>Mycena genomes resolve the evolution of fungal bioluminescence.</title>
        <authorList>
            <person name="Tsai I.J."/>
        </authorList>
    </citation>
    <scope>NUCLEOTIDE SEQUENCE</scope>
    <source>
        <strain evidence="5">171206Taipei</strain>
    </source>
</reference>
<dbReference type="Proteomes" id="UP000636479">
    <property type="component" value="Unassembled WGS sequence"/>
</dbReference>
<dbReference type="GO" id="GO:0043130">
    <property type="term" value="F:ubiquitin binding"/>
    <property type="evidence" value="ECO:0007669"/>
    <property type="project" value="InterPro"/>
</dbReference>
<feature type="compositionally biased region" description="Low complexity" evidence="3">
    <location>
        <begin position="514"/>
        <end position="539"/>
    </location>
</feature>
<protein>
    <submittedName>
        <fullName evidence="5">CUE domain-containing protein</fullName>
    </submittedName>
</protein>
<feature type="compositionally biased region" description="Basic and acidic residues" evidence="3">
    <location>
        <begin position="445"/>
        <end position="457"/>
    </location>
</feature>
<evidence type="ECO:0000313" key="5">
    <source>
        <dbReference type="EMBL" id="KAF7315864.1"/>
    </source>
</evidence>
<organism evidence="5 6">
    <name type="scientific">Mycena indigotica</name>
    <dbReference type="NCBI Taxonomy" id="2126181"/>
    <lineage>
        <taxon>Eukaryota</taxon>
        <taxon>Fungi</taxon>
        <taxon>Dikarya</taxon>
        <taxon>Basidiomycota</taxon>
        <taxon>Agaricomycotina</taxon>
        <taxon>Agaricomycetes</taxon>
        <taxon>Agaricomycetidae</taxon>
        <taxon>Agaricales</taxon>
        <taxon>Marasmiineae</taxon>
        <taxon>Mycenaceae</taxon>
        <taxon>Mycena</taxon>
    </lineage>
</organism>
<accession>A0A8H6WKL8</accession>
<name>A0A8H6WKL8_9AGAR</name>
<dbReference type="OrthoDB" id="9942608at2759"/>
<feature type="region of interest" description="Disordered" evidence="3">
    <location>
        <begin position="392"/>
        <end position="457"/>
    </location>
</feature>
<dbReference type="AlphaFoldDB" id="A0A8H6WKL8"/>
<evidence type="ECO:0000256" key="2">
    <source>
        <dbReference type="ARBA" id="ARBA00023002"/>
    </source>
</evidence>
<evidence type="ECO:0000256" key="1">
    <source>
        <dbReference type="ARBA" id="ARBA00022857"/>
    </source>
</evidence>
<gene>
    <name evidence="5" type="ORF">MIND_00102900</name>
</gene>
<dbReference type="Pfam" id="PF05368">
    <property type="entry name" value="NmrA"/>
    <property type="match status" value="1"/>
</dbReference>
<dbReference type="InterPro" id="IPR008030">
    <property type="entry name" value="NmrA-like"/>
</dbReference>